<organism evidence="1">
    <name type="scientific">Arundo donax</name>
    <name type="common">Giant reed</name>
    <name type="synonym">Donax arundinaceus</name>
    <dbReference type="NCBI Taxonomy" id="35708"/>
    <lineage>
        <taxon>Eukaryota</taxon>
        <taxon>Viridiplantae</taxon>
        <taxon>Streptophyta</taxon>
        <taxon>Embryophyta</taxon>
        <taxon>Tracheophyta</taxon>
        <taxon>Spermatophyta</taxon>
        <taxon>Magnoliopsida</taxon>
        <taxon>Liliopsida</taxon>
        <taxon>Poales</taxon>
        <taxon>Poaceae</taxon>
        <taxon>PACMAD clade</taxon>
        <taxon>Arundinoideae</taxon>
        <taxon>Arundineae</taxon>
        <taxon>Arundo</taxon>
    </lineage>
</organism>
<reference evidence="1" key="2">
    <citation type="journal article" date="2015" name="Data Brief">
        <title>Shoot transcriptome of the giant reed, Arundo donax.</title>
        <authorList>
            <person name="Barrero R.A."/>
            <person name="Guerrero F.D."/>
            <person name="Moolhuijzen P."/>
            <person name="Goolsby J.A."/>
            <person name="Tidwell J."/>
            <person name="Bellgard S.E."/>
            <person name="Bellgard M.I."/>
        </authorList>
    </citation>
    <scope>NUCLEOTIDE SEQUENCE</scope>
    <source>
        <tissue evidence="1">Shoot tissue taken approximately 20 cm above the soil surface</tissue>
    </source>
</reference>
<sequence length="37" mass="4383">MFVQVNRHLQIEAPGIYQVLNLQFFLLNLSLQYCNSK</sequence>
<proteinExistence type="predicted"/>
<name>A0A0A8YU54_ARUDO</name>
<accession>A0A0A8YU54</accession>
<reference evidence="1" key="1">
    <citation type="submission" date="2014-09" db="EMBL/GenBank/DDBJ databases">
        <authorList>
            <person name="Magalhaes I.L.F."/>
            <person name="Oliveira U."/>
            <person name="Santos F.R."/>
            <person name="Vidigal T.H.D.A."/>
            <person name="Brescovit A.D."/>
            <person name="Santos A.J."/>
        </authorList>
    </citation>
    <scope>NUCLEOTIDE SEQUENCE</scope>
    <source>
        <tissue evidence="1">Shoot tissue taken approximately 20 cm above the soil surface</tissue>
    </source>
</reference>
<protein>
    <submittedName>
        <fullName evidence="1">Uncharacterized protein</fullName>
    </submittedName>
</protein>
<dbReference type="EMBL" id="GBRH01271778">
    <property type="protein sequence ID" value="JAD26117.1"/>
    <property type="molecule type" value="Transcribed_RNA"/>
</dbReference>
<dbReference type="AlphaFoldDB" id="A0A0A8YU54"/>
<evidence type="ECO:0000313" key="1">
    <source>
        <dbReference type="EMBL" id="JAD26117.1"/>
    </source>
</evidence>